<sequence>MSSRALTTEHADYAVRVVNCGGTIVHQRVRIATEVSPLPDSTRDHRNRNEYFDAFIIASDDNSEMSAIGNPPDQIEIGHADYALSVCSDHTSSFPSSTSTSVTSRGLHPTAPTLPQASPCTPVEPKLTSSELDSVMSAIAEIGTTITSIQINLDALNQKVGMSHSLLTNVKLSTQRLERKFDQLLSMPYGPI</sequence>
<name>A0A8B6EE25_MYTGA</name>
<dbReference type="Proteomes" id="UP000596742">
    <property type="component" value="Unassembled WGS sequence"/>
</dbReference>
<dbReference type="EMBL" id="UYJE01005013">
    <property type="protein sequence ID" value="VDI33159.1"/>
    <property type="molecule type" value="Genomic_DNA"/>
</dbReference>
<reference evidence="2" key="1">
    <citation type="submission" date="2018-11" db="EMBL/GenBank/DDBJ databases">
        <authorList>
            <person name="Alioto T."/>
            <person name="Alioto T."/>
        </authorList>
    </citation>
    <scope>NUCLEOTIDE SEQUENCE</scope>
</reference>
<comment type="caution">
    <text evidence="2">The sequence shown here is derived from an EMBL/GenBank/DDBJ whole genome shotgun (WGS) entry which is preliminary data.</text>
</comment>
<gene>
    <name evidence="2" type="ORF">MGAL_10B016235</name>
</gene>
<organism evidence="2 3">
    <name type="scientific">Mytilus galloprovincialis</name>
    <name type="common">Mediterranean mussel</name>
    <dbReference type="NCBI Taxonomy" id="29158"/>
    <lineage>
        <taxon>Eukaryota</taxon>
        <taxon>Metazoa</taxon>
        <taxon>Spiralia</taxon>
        <taxon>Lophotrochozoa</taxon>
        <taxon>Mollusca</taxon>
        <taxon>Bivalvia</taxon>
        <taxon>Autobranchia</taxon>
        <taxon>Pteriomorphia</taxon>
        <taxon>Mytilida</taxon>
        <taxon>Mytiloidea</taxon>
        <taxon>Mytilidae</taxon>
        <taxon>Mytilinae</taxon>
        <taxon>Mytilus</taxon>
    </lineage>
</organism>
<proteinExistence type="predicted"/>
<dbReference type="AlphaFoldDB" id="A0A8B6EE25"/>
<protein>
    <submittedName>
        <fullName evidence="2">Uncharacterized protein</fullName>
    </submittedName>
</protein>
<feature type="compositionally biased region" description="Low complexity" evidence="1">
    <location>
        <begin position="95"/>
        <end position="104"/>
    </location>
</feature>
<accession>A0A8B6EE25</accession>
<evidence type="ECO:0000313" key="3">
    <source>
        <dbReference type="Proteomes" id="UP000596742"/>
    </source>
</evidence>
<evidence type="ECO:0000313" key="2">
    <source>
        <dbReference type="EMBL" id="VDI33159.1"/>
    </source>
</evidence>
<evidence type="ECO:0000256" key="1">
    <source>
        <dbReference type="SAM" id="MobiDB-lite"/>
    </source>
</evidence>
<feature type="region of interest" description="Disordered" evidence="1">
    <location>
        <begin position="95"/>
        <end position="126"/>
    </location>
</feature>
<keyword evidence="3" id="KW-1185">Reference proteome</keyword>